<evidence type="ECO:0000313" key="1">
    <source>
        <dbReference type="EMBL" id="JAD93446.1"/>
    </source>
</evidence>
<name>A0A0A9K4U2_ARUDO</name>
<proteinExistence type="predicted"/>
<accession>A0A0A9K4U2</accession>
<reference evidence="1" key="1">
    <citation type="submission" date="2014-09" db="EMBL/GenBank/DDBJ databases">
        <authorList>
            <person name="Magalhaes I.L.F."/>
            <person name="Oliveira U."/>
            <person name="Santos F.R."/>
            <person name="Vidigal T.H.D.A."/>
            <person name="Brescovit A.D."/>
            <person name="Santos A.J."/>
        </authorList>
    </citation>
    <scope>NUCLEOTIDE SEQUENCE</scope>
    <source>
        <tissue evidence="1">Shoot tissue taken approximately 20 cm above the soil surface</tissue>
    </source>
</reference>
<dbReference type="EMBL" id="GBRH01204449">
    <property type="protein sequence ID" value="JAD93446.1"/>
    <property type="molecule type" value="Transcribed_RNA"/>
</dbReference>
<reference evidence="1" key="2">
    <citation type="journal article" date="2015" name="Data Brief">
        <title>Shoot transcriptome of the giant reed, Arundo donax.</title>
        <authorList>
            <person name="Barrero R.A."/>
            <person name="Guerrero F.D."/>
            <person name="Moolhuijzen P."/>
            <person name="Goolsby J.A."/>
            <person name="Tidwell J."/>
            <person name="Bellgard S.E."/>
            <person name="Bellgard M.I."/>
        </authorList>
    </citation>
    <scope>NUCLEOTIDE SEQUENCE</scope>
    <source>
        <tissue evidence="1">Shoot tissue taken approximately 20 cm above the soil surface</tissue>
    </source>
</reference>
<organism evidence="1">
    <name type="scientific">Arundo donax</name>
    <name type="common">Giant reed</name>
    <name type="synonym">Donax arundinaceus</name>
    <dbReference type="NCBI Taxonomy" id="35708"/>
    <lineage>
        <taxon>Eukaryota</taxon>
        <taxon>Viridiplantae</taxon>
        <taxon>Streptophyta</taxon>
        <taxon>Embryophyta</taxon>
        <taxon>Tracheophyta</taxon>
        <taxon>Spermatophyta</taxon>
        <taxon>Magnoliopsida</taxon>
        <taxon>Liliopsida</taxon>
        <taxon>Poales</taxon>
        <taxon>Poaceae</taxon>
        <taxon>PACMAD clade</taxon>
        <taxon>Arundinoideae</taxon>
        <taxon>Arundineae</taxon>
        <taxon>Arundo</taxon>
    </lineage>
</organism>
<protein>
    <submittedName>
        <fullName evidence="1">Uncharacterized protein</fullName>
    </submittedName>
</protein>
<sequence length="67" mass="7509">MTDLGAKNGGLLVKSYEDFLIMCHFTTYQGREVIHYIFFSTSLLQLVFPSTYLTSVAGQGFISHLAE</sequence>
<dbReference type="AlphaFoldDB" id="A0A0A9K4U2"/>